<dbReference type="Proteomes" id="UP001162483">
    <property type="component" value="Unassembled WGS sequence"/>
</dbReference>
<comment type="caution">
    <text evidence="1">The sequence shown here is derived from an EMBL/GenBank/DDBJ whole genome shotgun (WGS) entry which is preliminary data.</text>
</comment>
<name>A0ABN9B950_9NEOB</name>
<protein>
    <submittedName>
        <fullName evidence="1">Uncharacterized protein</fullName>
    </submittedName>
</protein>
<gene>
    <name evidence="1" type="ORF">SPARVUS_LOCUS2421737</name>
</gene>
<evidence type="ECO:0000313" key="2">
    <source>
        <dbReference type="Proteomes" id="UP001162483"/>
    </source>
</evidence>
<accession>A0ABN9B950</accession>
<sequence>MTKPTPSALSADWCCTLPEPHMRGEPVIGIPQRGHVH</sequence>
<evidence type="ECO:0000313" key="1">
    <source>
        <dbReference type="EMBL" id="CAI9544114.1"/>
    </source>
</evidence>
<organism evidence="1 2">
    <name type="scientific">Staurois parvus</name>
    <dbReference type="NCBI Taxonomy" id="386267"/>
    <lineage>
        <taxon>Eukaryota</taxon>
        <taxon>Metazoa</taxon>
        <taxon>Chordata</taxon>
        <taxon>Craniata</taxon>
        <taxon>Vertebrata</taxon>
        <taxon>Euteleostomi</taxon>
        <taxon>Amphibia</taxon>
        <taxon>Batrachia</taxon>
        <taxon>Anura</taxon>
        <taxon>Neobatrachia</taxon>
        <taxon>Ranoidea</taxon>
        <taxon>Ranidae</taxon>
        <taxon>Staurois</taxon>
    </lineage>
</organism>
<proteinExistence type="predicted"/>
<reference evidence="1" key="1">
    <citation type="submission" date="2023-05" db="EMBL/GenBank/DDBJ databases">
        <authorList>
            <person name="Stuckert A."/>
        </authorList>
    </citation>
    <scope>NUCLEOTIDE SEQUENCE</scope>
</reference>
<keyword evidence="2" id="KW-1185">Reference proteome</keyword>
<dbReference type="EMBL" id="CATNWA010002927">
    <property type="protein sequence ID" value="CAI9544114.1"/>
    <property type="molecule type" value="Genomic_DNA"/>
</dbReference>